<sequence length="126" mass="14338">MATASRQVQFQGIDSVFESQKTERGNRERKAHRERKKAKKMAERDAKEHLRYFVLFLQTYQIQRPGPPRPTLREMIQSVNGAMGILGLLFPDAADDTAAWKRSIISCTVPTVVEDSKNPTFGPPKH</sequence>
<dbReference type="EMBL" id="CAICTM010001210">
    <property type="protein sequence ID" value="CAB9521597.1"/>
    <property type="molecule type" value="Genomic_DNA"/>
</dbReference>
<evidence type="ECO:0000256" key="1">
    <source>
        <dbReference type="SAM" id="MobiDB-lite"/>
    </source>
</evidence>
<feature type="compositionally biased region" description="Basic residues" evidence="1">
    <location>
        <begin position="29"/>
        <end position="39"/>
    </location>
</feature>
<accession>A0A9N8EIA7</accession>
<evidence type="ECO:0000313" key="2">
    <source>
        <dbReference type="EMBL" id="CAB9521597.1"/>
    </source>
</evidence>
<organism evidence="2 3">
    <name type="scientific">Seminavis robusta</name>
    <dbReference type="NCBI Taxonomy" id="568900"/>
    <lineage>
        <taxon>Eukaryota</taxon>
        <taxon>Sar</taxon>
        <taxon>Stramenopiles</taxon>
        <taxon>Ochrophyta</taxon>
        <taxon>Bacillariophyta</taxon>
        <taxon>Bacillariophyceae</taxon>
        <taxon>Bacillariophycidae</taxon>
        <taxon>Naviculales</taxon>
        <taxon>Naviculaceae</taxon>
        <taxon>Seminavis</taxon>
    </lineage>
</organism>
<protein>
    <submittedName>
        <fullName evidence="2">Uncharacterized protein</fullName>
    </submittedName>
</protein>
<keyword evidence="3" id="KW-1185">Reference proteome</keyword>
<name>A0A9N8EIA7_9STRA</name>
<reference evidence="2" key="1">
    <citation type="submission" date="2020-06" db="EMBL/GenBank/DDBJ databases">
        <authorList>
            <consortium name="Plant Systems Biology data submission"/>
        </authorList>
    </citation>
    <scope>NUCLEOTIDE SEQUENCE</scope>
    <source>
        <strain evidence="2">D6</strain>
    </source>
</reference>
<dbReference type="Proteomes" id="UP001153069">
    <property type="component" value="Unassembled WGS sequence"/>
</dbReference>
<gene>
    <name evidence="2" type="ORF">SEMRO_1212_G252880.1</name>
</gene>
<comment type="caution">
    <text evidence="2">The sequence shown here is derived from an EMBL/GenBank/DDBJ whole genome shotgun (WGS) entry which is preliminary data.</text>
</comment>
<dbReference type="AlphaFoldDB" id="A0A9N8EIA7"/>
<feature type="region of interest" description="Disordered" evidence="1">
    <location>
        <begin position="15"/>
        <end position="43"/>
    </location>
</feature>
<evidence type="ECO:0000313" key="3">
    <source>
        <dbReference type="Proteomes" id="UP001153069"/>
    </source>
</evidence>
<proteinExistence type="predicted"/>